<reference evidence="1" key="1">
    <citation type="journal article" date="2021" name="Proc. Natl. Acad. Sci. U.S.A.">
        <title>A Catalog of Tens of Thousands of Viruses from Human Metagenomes Reveals Hidden Associations with Chronic Diseases.</title>
        <authorList>
            <person name="Tisza M.J."/>
            <person name="Buck C.B."/>
        </authorList>
    </citation>
    <scope>NUCLEOTIDE SEQUENCE</scope>
    <source>
        <strain evidence="1">Ct53O25</strain>
    </source>
</reference>
<organism evidence="1">
    <name type="scientific">Podoviridae sp. ct53O25</name>
    <dbReference type="NCBI Taxonomy" id="2826539"/>
    <lineage>
        <taxon>Viruses</taxon>
        <taxon>Duplodnaviria</taxon>
        <taxon>Heunggongvirae</taxon>
        <taxon>Uroviricota</taxon>
        <taxon>Caudoviricetes</taxon>
    </lineage>
</organism>
<accession>A0A8S5MBC8</accession>
<name>A0A8S5MBC8_9CAUD</name>
<protein>
    <submittedName>
        <fullName evidence="1">Uncharacterized protein</fullName>
    </submittedName>
</protein>
<proteinExistence type="predicted"/>
<dbReference type="EMBL" id="BK014869">
    <property type="protein sequence ID" value="DAD79657.1"/>
    <property type="molecule type" value="Genomic_DNA"/>
</dbReference>
<evidence type="ECO:0000313" key="1">
    <source>
        <dbReference type="EMBL" id="DAD79657.1"/>
    </source>
</evidence>
<sequence>MRVELNEEIKARLEAIAQLMKSEKRVPQTAYFPFIVCFEWVNPFGMLVKSAVQHKRVELCEAYNCYLQEDGSGSFEQVQKCLDELLIELDNYAFIDITEEAKSKLDKNKVQLSAFMNTTYKKKSRGE</sequence>